<dbReference type="OrthoDB" id="5667at2759"/>
<dbReference type="KEGG" id="bfu:BCIN_10g04430"/>
<name>A0A384JV58_BOTFB</name>
<gene>
    <name evidence="2" type="ORF">BCIN_10g04430</name>
</gene>
<dbReference type="Proteomes" id="UP000001798">
    <property type="component" value="Chromosome 10"/>
</dbReference>
<dbReference type="VEuPathDB" id="FungiDB:Bcin10g04430"/>
<accession>A0A384JV58</accession>
<dbReference type="GeneID" id="5438021"/>
<reference evidence="2 3" key="1">
    <citation type="journal article" date="2011" name="PLoS Genet.">
        <title>Genomic analysis of the necrotrophic fungal pathogens Sclerotinia sclerotiorum and Botrytis cinerea.</title>
        <authorList>
            <person name="Amselem J."/>
            <person name="Cuomo C.A."/>
            <person name="van Kan J.A."/>
            <person name="Viaud M."/>
            <person name="Benito E.P."/>
            <person name="Couloux A."/>
            <person name="Coutinho P.M."/>
            <person name="de Vries R.P."/>
            <person name="Dyer P.S."/>
            <person name="Fillinger S."/>
            <person name="Fournier E."/>
            <person name="Gout L."/>
            <person name="Hahn M."/>
            <person name="Kohn L."/>
            <person name="Lapalu N."/>
            <person name="Plummer K.M."/>
            <person name="Pradier J.M."/>
            <person name="Quevillon E."/>
            <person name="Sharon A."/>
            <person name="Simon A."/>
            <person name="ten Have A."/>
            <person name="Tudzynski B."/>
            <person name="Tudzynski P."/>
            <person name="Wincker P."/>
            <person name="Andrew M."/>
            <person name="Anthouard V."/>
            <person name="Beever R.E."/>
            <person name="Beffa R."/>
            <person name="Benoit I."/>
            <person name="Bouzid O."/>
            <person name="Brault B."/>
            <person name="Chen Z."/>
            <person name="Choquer M."/>
            <person name="Collemare J."/>
            <person name="Cotton P."/>
            <person name="Danchin E.G."/>
            <person name="Da Silva C."/>
            <person name="Gautier A."/>
            <person name="Giraud C."/>
            <person name="Giraud T."/>
            <person name="Gonzalez C."/>
            <person name="Grossetete S."/>
            <person name="Guldener U."/>
            <person name="Henrissat B."/>
            <person name="Howlett B.J."/>
            <person name="Kodira C."/>
            <person name="Kretschmer M."/>
            <person name="Lappartient A."/>
            <person name="Leroch M."/>
            <person name="Levis C."/>
            <person name="Mauceli E."/>
            <person name="Neuveglise C."/>
            <person name="Oeser B."/>
            <person name="Pearson M."/>
            <person name="Poulain J."/>
            <person name="Poussereau N."/>
            <person name="Quesneville H."/>
            <person name="Rascle C."/>
            <person name="Schumacher J."/>
            <person name="Segurens B."/>
            <person name="Sexton A."/>
            <person name="Silva E."/>
            <person name="Sirven C."/>
            <person name="Soanes D.M."/>
            <person name="Talbot N.J."/>
            <person name="Templeton M."/>
            <person name="Yandava C."/>
            <person name="Yarden O."/>
            <person name="Zeng Q."/>
            <person name="Rollins J.A."/>
            <person name="Lebrun M.H."/>
            <person name="Dickman M."/>
        </authorList>
    </citation>
    <scope>NUCLEOTIDE SEQUENCE [LARGE SCALE GENOMIC DNA]</scope>
    <source>
        <strain evidence="2 3">B05.10</strain>
    </source>
</reference>
<keyword evidence="1" id="KW-1133">Transmembrane helix</keyword>
<feature type="transmembrane region" description="Helical" evidence="1">
    <location>
        <begin position="89"/>
        <end position="110"/>
    </location>
</feature>
<dbReference type="RefSeq" id="XP_024551418.1">
    <property type="nucleotide sequence ID" value="XM_024695624.1"/>
</dbReference>
<protein>
    <recommendedName>
        <fullName evidence="4">Major facilitator superfamily (MFS) profile domain-containing protein</fullName>
    </recommendedName>
</protein>
<keyword evidence="3" id="KW-1185">Reference proteome</keyword>
<evidence type="ECO:0000313" key="2">
    <source>
        <dbReference type="EMBL" id="ATZ54440.1"/>
    </source>
</evidence>
<keyword evidence="1" id="KW-0472">Membrane</keyword>
<dbReference type="EMBL" id="CP009814">
    <property type="protein sequence ID" value="ATZ54440.1"/>
    <property type="molecule type" value="Genomic_DNA"/>
</dbReference>
<organism evidence="2 3">
    <name type="scientific">Botryotinia fuckeliana (strain B05.10)</name>
    <name type="common">Noble rot fungus</name>
    <name type="synonym">Botrytis cinerea</name>
    <dbReference type="NCBI Taxonomy" id="332648"/>
    <lineage>
        <taxon>Eukaryota</taxon>
        <taxon>Fungi</taxon>
        <taxon>Dikarya</taxon>
        <taxon>Ascomycota</taxon>
        <taxon>Pezizomycotina</taxon>
        <taxon>Leotiomycetes</taxon>
        <taxon>Helotiales</taxon>
        <taxon>Sclerotiniaceae</taxon>
        <taxon>Botrytis</taxon>
    </lineage>
</organism>
<feature type="transmembrane region" description="Helical" evidence="1">
    <location>
        <begin position="20"/>
        <end position="40"/>
    </location>
</feature>
<evidence type="ECO:0000256" key="1">
    <source>
        <dbReference type="SAM" id="Phobius"/>
    </source>
</evidence>
<reference evidence="2 3" key="3">
    <citation type="journal article" date="2017" name="Mol. Plant Pathol.">
        <title>A gapless genome sequence of the fungus Botrytis cinerea.</title>
        <authorList>
            <person name="Van Kan J.A."/>
            <person name="Stassen J.H."/>
            <person name="Mosbach A."/>
            <person name="Van Der Lee T.A."/>
            <person name="Faino L."/>
            <person name="Farmer A.D."/>
            <person name="Papasotiriou D.G."/>
            <person name="Zhou S."/>
            <person name="Seidl M.F."/>
            <person name="Cottam E."/>
            <person name="Edel D."/>
            <person name="Hahn M."/>
            <person name="Schwartz D.C."/>
            <person name="Dietrich R.A."/>
            <person name="Widdison S."/>
            <person name="Scalliet G."/>
        </authorList>
    </citation>
    <scope>NUCLEOTIDE SEQUENCE [LARGE SCALE GENOMIC DNA]</scope>
    <source>
        <strain evidence="2 3">B05.10</strain>
    </source>
</reference>
<keyword evidence="1" id="KW-0812">Transmembrane</keyword>
<reference evidence="2 3" key="2">
    <citation type="journal article" date="2012" name="Eukaryot. Cell">
        <title>Genome update of Botrytis cinerea strains B05.10 and T4.</title>
        <authorList>
            <person name="Staats M."/>
            <person name="van Kan J.A."/>
        </authorList>
    </citation>
    <scope>NUCLEOTIDE SEQUENCE [LARGE SCALE GENOMIC DNA]</scope>
    <source>
        <strain evidence="2 3">B05.10</strain>
    </source>
</reference>
<dbReference type="InterPro" id="IPR036259">
    <property type="entry name" value="MFS_trans_sf"/>
</dbReference>
<dbReference type="Gene3D" id="1.20.1250.20">
    <property type="entry name" value="MFS general substrate transporter like domains"/>
    <property type="match status" value="1"/>
</dbReference>
<sequence>MCTINFIVNLVLWLPARGNIPIIIFALIYSFASGTFVSLAPTIVAQITSDMQKIGTRTGSMFALASIAALIGNLVAEALASLGPESDQYRYLPIFTAVTIAIGTAILVFSKSLTKVVFLKRF</sequence>
<feature type="transmembrane region" description="Helical" evidence="1">
    <location>
        <begin position="61"/>
        <end position="83"/>
    </location>
</feature>
<evidence type="ECO:0008006" key="4">
    <source>
        <dbReference type="Google" id="ProtNLM"/>
    </source>
</evidence>
<dbReference type="AlphaFoldDB" id="A0A384JV58"/>
<dbReference type="SUPFAM" id="SSF103473">
    <property type="entry name" value="MFS general substrate transporter"/>
    <property type="match status" value="1"/>
</dbReference>
<evidence type="ECO:0000313" key="3">
    <source>
        <dbReference type="Proteomes" id="UP000001798"/>
    </source>
</evidence>
<proteinExistence type="predicted"/>